<comment type="caution">
    <text evidence="11">The sequence shown here is derived from an EMBL/GenBank/DDBJ whole genome shotgun (WGS) entry which is preliminary data.</text>
</comment>
<evidence type="ECO:0000256" key="2">
    <source>
        <dbReference type="ARBA" id="ARBA00001947"/>
    </source>
</evidence>
<dbReference type="PANTHER" id="PTHR11935:SF94">
    <property type="entry name" value="TENZING NORGAY, ISOFORM C"/>
    <property type="match status" value="1"/>
</dbReference>
<evidence type="ECO:0000313" key="12">
    <source>
        <dbReference type="Proteomes" id="UP000245383"/>
    </source>
</evidence>
<dbReference type="GO" id="GO:0046872">
    <property type="term" value="F:metal ion binding"/>
    <property type="evidence" value="ECO:0007669"/>
    <property type="project" value="UniProtKB-KW"/>
</dbReference>
<dbReference type="STRING" id="133385.A0A2T9Y2Y8"/>
<comment type="catalytic activity">
    <reaction evidence="1">
        <text>an S-(2-hydroxyacyl)glutathione + H2O = a 2-hydroxy carboxylate + glutathione + H(+)</text>
        <dbReference type="Rhea" id="RHEA:21864"/>
        <dbReference type="ChEBI" id="CHEBI:15377"/>
        <dbReference type="ChEBI" id="CHEBI:15378"/>
        <dbReference type="ChEBI" id="CHEBI:57925"/>
        <dbReference type="ChEBI" id="CHEBI:58896"/>
        <dbReference type="ChEBI" id="CHEBI:71261"/>
        <dbReference type="EC" id="3.1.2.6"/>
    </reaction>
</comment>
<dbReference type="EC" id="3.1.2.6" evidence="5"/>
<comment type="pathway">
    <text evidence="3">Secondary metabolite metabolism; methylglyoxal degradation; (R)-lactate from methylglyoxal: step 2/2.</text>
</comment>
<keyword evidence="6" id="KW-0479">Metal-binding</keyword>
<dbReference type="Pfam" id="PF16123">
    <property type="entry name" value="HAGH_C"/>
    <property type="match status" value="1"/>
</dbReference>
<sequence length="248" mass="27792">MKVVPVPVWQDNYAYLIVNEADRTIGVVDPVDPEKVINAAKPYNFPIEYILTTHHHGDHASGNERMKQLFPDLAVYGGDNRIPAMTHPLKDGDTFKLGSLSIKALQTFGHTNSSISYYIEDNKDKVVFTGDTLFIAGCGRLFEGTPEQMHESLNIKLAALDKETKVYVGHEYTKSNIKFALHVDKDNLLLKQKAELYASTSITVPSTIQNELDINPFMRVHLPSLQKFTGQTDPIMVLGALRAMKDKF</sequence>
<dbReference type="InterPro" id="IPR035680">
    <property type="entry name" value="Clx_II_MBL"/>
</dbReference>
<protein>
    <recommendedName>
        <fullName evidence="5">hydroxyacylglutathione hydrolase</fullName>
        <ecNumber evidence="5">3.1.2.6</ecNumber>
    </recommendedName>
    <alternativeName>
        <fullName evidence="9">Glyoxalase II</fullName>
    </alternativeName>
</protein>
<reference evidence="11 12" key="1">
    <citation type="journal article" date="2018" name="MBio">
        <title>Comparative Genomics Reveals the Core Gene Toolbox for the Fungus-Insect Symbiosis.</title>
        <authorList>
            <person name="Wang Y."/>
            <person name="Stata M."/>
            <person name="Wang W."/>
            <person name="Stajich J.E."/>
            <person name="White M.M."/>
            <person name="Moncalvo J.M."/>
        </authorList>
    </citation>
    <scope>NUCLEOTIDE SEQUENCE [LARGE SCALE GENOMIC DNA]</scope>
    <source>
        <strain evidence="11 12">SWE-8-4</strain>
    </source>
</reference>
<dbReference type="OrthoDB" id="515692at2759"/>
<accession>A0A2T9Y2Y8</accession>
<organism evidence="11 12">
    <name type="scientific">Smittium simulii</name>
    <dbReference type="NCBI Taxonomy" id="133385"/>
    <lineage>
        <taxon>Eukaryota</taxon>
        <taxon>Fungi</taxon>
        <taxon>Fungi incertae sedis</taxon>
        <taxon>Zoopagomycota</taxon>
        <taxon>Kickxellomycotina</taxon>
        <taxon>Harpellomycetes</taxon>
        <taxon>Harpellales</taxon>
        <taxon>Legeriomycetaceae</taxon>
        <taxon>Smittium</taxon>
    </lineage>
</organism>
<feature type="domain" description="Metallo-beta-lactamase" evidence="10">
    <location>
        <begin position="11"/>
        <end position="170"/>
    </location>
</feature>
<evidence type="ECO:0000259" key="10">
    <source>
        <dbReference type="SMART" id="SM00849"/>
    </source>
</evidence>
<dbReference type="NCBIfam" id="TIGR03413">
    <property type="entry name" value="GSH_gloB"/>
    <property type="match status" value="1"/>
</dbReference>
<evidence type="ECO:0000256" key="7">
    <source>
        <dbReference type="ARBA" id="ARBA00022801"/>
    </source>
</evidence>
<proteinExistence type="inferred from homology"/>
<name>A0A2T9Y2Y8_9FUNG</name>
<dbReference type="Proteomes" id="UP000245383">
    <property type="component" value="Unassembled WGS sequence"/>
</dbReference>
<dbReference type="EMBL" id="MBFR01000617">
    <property type="protein sequence ID" value="PVU86719.1"/>
    <property type="molecule type" value="Genomic_DNA"/>
</dbReference>
<evidence type="ECO:0000256" key="6">
    <source>
        <dbReference type="ARBA" id="ARBA00022723"/>
    </source>
</evidence>
<dbReference type="PANTHER" id="PTHR11935">
    <property type="entry name" value="BETA LACTAMASE DOMAIN"/>
    <property type="match status" value="1"/>
</dbReference>
<dbReference type="InterPro" id="IPR036866">
    <property type="entry name" value="RibonucZ/Hydroxyglut_hydro"/>
</dbReference>
<dbReference type="SMART" id="SM00849">
    <property type="entry name" value="Lactamase_B"/>
    <property type="match status" value="1"/>
</dbReference>
<keyword evidence="12" id="KW-1185">Reference proteome</keyword>
<dbReference type="AlphaFoldDB" id="A0A2T9Y2Y8"/>
<gene>
    <name evidence="11" type="ORF">BB561_006589</name>
</gene>
<dbReference type="InterPro" id="IPR001279">
    <property type="entry name" value="Metallo-B-lactamas"/>
</dbReference>
<dbReference type="InterPro" id="IPR032282">
    <property type="entry name" value="HAGH_C"/>
</dbReference>
<dbReference type="Gene3D" id="3.60.15.10">
    <property type="entry name" value="Ribonuclease Z/Hydroxyacylglutathione hydrolase-like"/>
    <property type="match status" value="1"/>
</dbReference>
<evidence type="ECO:0000256" key="5">
    <source>
        <dbReference type="ARBA" id="ARBA00011917"/>
    </source>
</evidence>
<dbReference type="GO" id="GO:0019243">
    <property type="term" value="P:methylglyoxal catabolic process to D-lactate via S-lactoyl-glutathione"/>
    <property type="evidence" value="ECO:0007669"/>
    <property type="project" value="InterPro"/>
</dbReference>
<evidence type="ECO:0000256" key="8">
    <source>
        <dbReference type="ARBA" id="ARBA00022833"/>
    </source>
</evidence>
<dbReference type="PIRSF" id="PIRSF005457">
    <property type="entry name" value="Glx"/>
    <property type="match status" value="1"/>
</dbReference>
<evidence type="ECO:0000256" key="1">
    <source>
        <dbReference type="ARBA" id="ARBA00001623"/>
    </source>
</evidence>
<evidence type="ECO:0000256" key="3">
    <source>
        <dbReference type="ARBA" id="ARBA00004963"/>
    </source>
</evidence>
<keyword evidence="8" id="KW-0862">Zinc</keyword>
<dbReference type="UniPathway" id="UPA00619">
    <property type="reaction ID" value="UER00676"/>
</dbReference>
<evidence type="ECO:0000313" key="11">
    <source>
        <dbReference type="EMBL" id="PVU86719.1"/>
    </source>
</evidence>
<keyword evidence="7" id="KW-0378">Hydrolase</keyword>
<evidence type="ECO:0000256" key="9">
    <source>
        <dbReference type="ARBA" id="ARBA00031044"/>
    </source>
</evidence>
<dbReference type="GO" id="GO:0004416">
    <property type="term" value="F:hydroxyacylglutathione hydrolase activity"/>
    <property type="evidence" value="ECO:0007669"/>
    <property type="project" value="UniProtKB-EC"/>
</dbReference>
<dbReference type="CDD" id="cd07723">
    <property type="entry name" value="hydroxyacylglutathione_hydrolase_MBL-fold"/>
    <property type="match status" value="1"/>
</dbReference>
<evidence type="ECO:0000256" key="4">
    <source>
        <dbReference type="ARBA" id="ARBA00006759"/>
    </source>
</evidence>
<dbReference type="Pfam" id="PF00753">
    <property type="entry name" value="Lactamase_B"/>
    <property type="match status" value="1"/>
</dbReference>
<dbReference type="InterPro" id="IPR017782">
    <property type="entry name" value="Hydroxyacylglutathione_Hdrlase"/>
</dbReference>
<comment type="cofactor">
    <cofactor evidence="2">
        <name>Zn(2+)</name>
        <dbReference type="ChEBI" id="CHEBI:29105"/>
    </cofactor>
</comment>
<dbReference type="HAMAP" id="MF_01374">
    <property type="entry name" value="Glyoxalase_2"/>
    <property type="match status" value="1"/>
</dbReference>
<dbReference type="SUPFAM" id="SSF56281">
    <property type="entry name" value="Metallo-hydrolase/oxidoreductase"/>
    <property type="match status" value="1"/>
</dbReference>
<comment type="similarity">
    <text evidence="4">Belongs to the metallo-beta-lactamase superfamily. Glyoxalase II family.</text>
</comment>